<dbReference type="Proteomes" id="UP001244341">
    <property type="component" value="Chromosome 13b"/>
</dbReference>
<evidence type="ECO:0000313" key="2">
    <source>
        <dbReference type="EMBL" id="WIA21321.1"/>
    </source>
</evidence>
<reference evidence="2 3" key="1">
    <citation type="submission" date="2023-05" db="EMBL/GenBank/DDBJ databases">
        <title>A 100% complete, gapless, phased diploid assembly of the Scenedesmus obliquus UTEX 3031 genome.</title>
        <authorList>
            <person name="Biondi T.C."/>
            <person name="Hanschen E.R."/>
            <person name="Kwon T."/>
            <person name="Eng W."/>
            <person name="Kruse C.P.S."/>
            <person name="Koehler S.I."/>
            <person name="Kunde Y."/>
            <person name="Gleasner C.D."/>
            <person name="You Mak K.T."/>
            <person name="Polle J."/>
            <person name="Hovde B.T."/>
            <person name="Starkenburg S.R."/>
        </authorList>
    </citation>
    <scope>NUCLEOTIDE SEQUENCE [LARGE SCALE GENOMIC DNA]</scope>
    <source>
        <strain evidence="2 3">DOE0152z</strain>
    </source>
</reference>
<organism evidence="2 3">
    <name type="scientific">Tetradesmus obliquus</name>
    <name type="common">Green alga</name>
    <name type="synonym">Acutodesmus obliquus</name>
    <dbReference type="NCBI Taxonomy" id="3088"/>
    <lineage>
        <taxon>Eukaryota</taxon>
        <taxon>Viridiplantae</taxon>
        <taxon>Chlorophyta</taxon>
        <taxon>core chlorophytes</taxon>
        <taxon>Chlorophyceae</taxon>
        <taxon>CS clade</taxon>
        <taxon>Sphaeropleales</taxon>
        <taxon>Scenedesmaceae</taxon>
        <taxon>Tetradesmus</taxon>
    </lineage>
</organism>
<feature type="compositionally biased region" description="Low complexity" evidence="1">
    <location>
        <begin position="177"/>
        <end position="201"/>
    </location>
</feature>
<feature type="compositionally biased region" description="Low complexity" evidence="1">
    <location>
        <begin position="249"/>
        <end position="265"/>
    </location>
</feature>
<evidence type="ECO:0000256" key="1">
    <source>
        <dbReference type="SAM" id="MobiDB-lite"/>
    </source>
</evidence>
<proteinExistence type="predicted"/>
<evidence type="ECO:0000313" key="3">
    <source>
        <dbReference type="Proteomes" id="UP001244341"/>
    </source>
</evidence>
<keyword evidence="3" id="KW-1185">Reference proteome</keyword>
<feature type="compositionally biased region" description="Low complexity" evidence="1">
    <location>
        <begin position="149"/>
        <end position="161"/>
    </location>
</feature>
<feature type="compositionally biased region" description="Low complexity" evidence="1">
    <location>
        <begin position="74"/>
        <end position="113"/>
    </location>
</feature>
<feature type="compositionally biased region" description="Polar residues" evidence="1">
    <location>
        <begin position="115"/>
        <end position="125"/>
    </location>
</feature>
<gene>
    <name evidence="2" type="ORF">OEZ85_000550</name>
</gene>
<sequence>MSFLSSLAKKVSDKAVEVLPDDKKEAVKQLSRGDLSGVKQAAQGLVHKSAAWVQDAAASAKDQRPSANTTYQTQQPPSGSYNQSGSYSQPPFGSYSSCSAAASSGCAPATGAGWAQQQGSYSTGTVYAGPEPSAPPLQHPYTVPNHQQAAGSAASSGSSSSRFTPAPTGAGWKPQHGQGPARQAAAAGGRPAAAAAGNRPAGQAAKLNARAAQARAARMRLGLSVATKLAVVGVGGLVAGCTKKSSTEPGPSAAVQGVPGAAGGDAAAGPKGGFGGPAAADSQYAAEPYDPAAAEYGMYEEDGQYGDAAGAGDDYYEGAKYDDFAEEEQDFDYGDEVDAGALFEL</sequence>
<feature type="region of interest" description="Disordered" evidence="1">
    <location>
        <begin position="244"/>
        <end position="265"/>
    </location>
</feature>
<feature type="region of interest" description="Disordered" evidence="1">
    <location>
        <begin position="56"/>
        <end position="201"/>
    </location>
</feature>
<name>A0ABY8ULQ6_TETOB</name>
<dbReference type="EMBL" id="CP126220">
    <property type="protein sequence ID" value="WIA21321.1"/>
    <property type="molecule type" value="Genomic_DNA"/>
</dbReference>
<protein>
    <submittedName>
        <fullName evidence="2">Uncharacterized protein</fullName>
    </submittedName>
</protein>
<accession>A0ABY8ULQ6</accession>